<dbReference type="CDD" id="cd17039">
    <property type="entry name" value="Ubl_ubiquitin_like"/>
    <property type="match status" value="1"/>
</dbReference>
<dbReference type="AlphaFoldDB" id="A0A813F7P1"/>
<keyword evidence="1" id="KW-0547">Nucleotide-binding</keyword>
<dbReference type="PRINTS" id="PR00449">
    <property type="entry name" value="RASTRNSFRMNG"/>
</dbReference>
<dbReference type="GO" id="GO:0005525">
    <property type="term" value="F:GTP binding"/>
    <property type="evidence" value="ECO:0007669"/>
    <property type="project" value="InterPro"/>
</dbReference>
<dbReference type="SUPFAM" id="SSF54236">
    <property type="entry name" value="Ubiquitin-like"/>
    <property type="match status" value="1"/>
</dbReference>
<dbReference type="SMART" id="SM00175">
    <property type="entry name" value="RAB"/>
    <property type="match status" value="1"/>
</dbReference>
<dbReference type="PROSITE" id="PS51419">
    <property type="entry name" value="RAB"/>
    <property type="match status" value="1"/>
</dbReference>
<dbReference type="EMBL" id="CAJNNV010024588">
    <property type="protein sequence ID" value="CAE8610242.1"/>
    <property type="molecule type" value="Genomic_DNA"/>
</dbReference>
<dbReference type="PANTHER" id="PTHR47978">
    <property type="match status" value="1"/>
</dbReference>
<feature type="domain" description="Ubiquitin-like" evidence="2">
    <location>
        <begin position="38"/>
        <end position="102"/>
    </location>
</feature>
<dbReference type="PROSITE" id="PS50053">
    <property type="entry name" value="UBIQUITIN_2"/>
    <property type="match status" value="1"/>
</dbReference>
<evidence type="ECO:0000256" key="1">
    <source>
        <dbReference type="ARBA" id="ARBA00022741"/>
    </source>
</evidence>
<dbReference type="InterPro" id="IPR000626">
    <property type="entry name" value="Ubiquitin-like_dom"/>
</dbReference>
<evidence type="ECO:0000313" key="3">
    <source>
        <dbReference type="EMBL" id="CAE8610242.1"/>
    </source>
</evidence>
<dbReference type="Pfam" id="PF00071">
    <property type="entry name" value="Ras"/>
    <property type="match status" value="1"/>
</dbReference>
<evidence type="ECO:0000259" key="2">
    <source>
        <dbReference type="PROSITE" id="PS50053"/>
    </source>
</evidence>
<feature type="non-terminal residue" evidence="3">
    <location>
        <position position="1"/>
    </location>
</feature>
<organism evidence="3 4">
    <name type="scientific">Polarella glacialis</name>
    <name type="common">Dinoflagellate</name>
    <dbReference type="NCBI Taxonomy" id="89957"/>
    <lineage>
        <taxon>Eukaryota</taxon>
        <taxon>Sar</taxon>
        <taxon>Alveolata</taxon>
        <taxon>Dinophyceae</taxon>
        <taxon>Suessiales</taxon>
        <taxon>Suessiaceae</taxon>
        <taxon>Polarella</taxon>
    </lineage>
</organism>
<dbReference type="InterPro" id="IPR005225">
    <property type="entry name" value="Small_GTP-bd"/>
</dbReference>
<dbReference type="SMART" id="SM00173">
    <property type="entry name" value="RAS"/>
    <property type="match status" value="1"/>
</dbReference>
<dbReference type="InterPro" id="IPR029071">
    <property type="entry name" value="Ubiquitin-like_domsf"/>
</dbReference>
<gene>
    <name evidence="3" type="ORF">PGLA1383_LOCUS28068</name>
</gene>
<dbReference type="Gene3D" id="3.10.20.90">
    <property type="entry name" value="Phosphatidylinositol 3-kinase Catalytic Subunit, Chain A, domain 1"/>
    <property type="match status" value="1"/>
</dbReference>
<dbReference type="NCBIfam" id="TIGR00231">
    <property type="entry name" value="small_GTP"/>
    <property type="match status" value="1"/>
</dbReference>
<comment type="caution">
    <text evidence="3">The sequence shown here is derived from an EMBL/GenBank/DDBJ whole genome shotgun (WGS) entry which is preliminary data.</text>
</comment>
<proteinExistence type="predicted"/>
<dbReference type="Gene3D" id="3.40.50.300">
    <property type="entry name" value="P-loop containing nucleotide triphosphate hydrolases"/>
    <property type="match status" value="1"/>
</dbReference>
<dbReference type="CDD" id="cd00154">
    <property type="entry name" value="Rab"/>
    <property type="match status" value="1"/>
</dbReference>
<dbReference type="InterPro" id="IPR027417">
    <property type="entry name" value="P-loop_NTPase"/>
</dbReference>
<protein>
    <recommendedName>
        <fullName evidence="2">Ubiquitin-like domain-containing protein</fullName>
    </recommendedName>
</protein>
<accession>A0A813F7P1</accession>
<sequence>FIAGLTGFGIRRRIHEPRCAARNAGVEDTREQDSAAKLRVVVTCAEGSRKELLLPLTSTVRHVKRRIARESEPRTPPARLKLLLGERVLADDELLTALGSSELLLAFERLPRQIRGASASDAKEDVIYKLLLAGAQLSGKSCVLRRFLGEDFLETSPSTLGVDIRSKALLVDESLRVKLNIWDSEGRLREYSGAAEDAARLYSGAAAVIVFFDVASAASFEKLSHYLGLASQHCRQGAIRCIAGNKADEGFLEARQVSQDEASSFAAARGLAYYEVSARSGRGVEAMFHDLVGRLLDQLPV</sequence>
<dbReference type="OrthoDB" id="447317at2759"/>
<name>A0A813F7P1_POLGL</name>
<dbReference type="InterPro" id="IPR001806">
    <property type="entry name" value="Small_GTPase"/>
</dbReference>
<evidence type="ECO:0000313" key="4">
    <source>
        <dbReference type="Proteomes" id="UP000654075"/>
    </source>
</evidence>
<dbReference type="Proteomes" id="UP000654075">
    <property type="component" value="Unassembled WGS sequence"/>
</dbReference>
<reference evidence="3" key="1">
    <citation type="submission" date="2021-02" db="EMBL/GenBank/DDBJ databases">
        <authorList>
            <person name="Dougan E. K."/>
            <person name="Rhodes N."/>
            <person name="Thang M."/>
            <person name="Chan C."/>
        </authorList>
    </citation>
    <scope>NUCLEOTIDE SEQUENCE</scope>
</reference>
<dbReference type="SUPFAM" id="SSF52540">
    <property type="entry name" value="P-loop containing nucleoside triphosphate hydrolases"/>
    <property type="match status" value="1"/>
</dbReference>
<dbReference type="GO" id="GO:0003924">
    <property type="term" value="F:GTPase activity"/>
    <property type="evidence" value="ECO:0007669"/>
    <property type="project" value="InterPro"/>
</dbReference>
<dbReference type="FunFam" id="3.40.50.300:FF:001447">
    <property type="entry name" value="Ras-related protein Rab-1B"/>
    <property type="match status" value="1"/>
</dbReference>
<keyword evidence="4" id="KW-1185">Reference proteome</keyword>